<evidence type="ECO:0000256" key="1">
    <source>
        <dbReference type="SAM" id="Phobius"/>
    </source>
</evidence>
<dbReference type="AlphaFoldDB" id="G5IEN9"/>
<accession>G5IEN9</accession>
<dbReference type="RefSeq" id="WP_006779946.1">
    <property type="nucleotide sequence ID" value="NZ_CP040506.1"/>
</dbReference>
<sequence>MRKRSAFGWMELIVGIVLVILGIFVITRTDAALTGVVMLYGLIAAITGIFDIVLYVKTERYIGFAPAIALISGMFSVMAGIMLLVYPSAGKWIIALLLPIWFIAHCISRLSHLHMIRIAVGSFYYYVTLIVNILGLVLGCVMIIWPGISLFAVGVLIGGYLILAGIDSIVMAVSNIGC</sequence>
<evidence type="ECO:0000313" key="2">
    <source>
        <dbReference type="EMBL" id="EHI60092.1"/>
    </source>
</evidence>
<reference evidence="2 3" key="1">
    <citation type="submission" date="2011-08" db="EMBL/GenBank/DDBJ databases">
        <title>The Genome Sequence of Clostridium hathewayi WAL-18680.</title>
        <authorList>
            <consortium name="The Broad Institute Genome Sequencing Platform"/>
            <person name="Earl A."/>
            <person name="Ward D."/>
            <person name="Feldgarden M."/>
            <person name="Gevers D."/>
            <person name="Finegold S.M."/>
            <person name="Summanen P.H."/>
            <person name="Molitoris D.R."/>
            <person name="Song M."/>
            <person name="Daigneault M."/>
            <person name="Allen-Vercoe E."/>
            <person name="Young S.K."/>
            <person name="Zeng Q."/>
            <person name="Gargeya S."/>
            <person name="Fitzgerald M."/>
            <person name="Haas B."/>
            <person name="Abouelleil A."/>
            <person name="Alvarado L."/>
            <person name="Arachchi H.M."/>
            <person name="Berlin A."/>
            <person name="Brown A."/>
            <person name="Chapman S.B."/>
            <person name="Chen Z."/>
            <person name="Dunbar C."/>
            <person name="Freedman E."/>
            <person name="Gearin G."/>
            <person name="Gellesch M."/>
            <person name="Goldberg J."/>
            <person name="Griggs A."/>
            <person name="Gujja S."/>
            <person name="Heiman D."/>
            <person name="Howarth C."/>
            <person name="Larson L."/>
            <person name="Lui A."/>
            <person name="MacDonald P.J.P."/>
            <person name="Montmayeur A."/>
            <person name="Murphy C."/>
            <person name="Neiman D."/>
            <person name="Pearson M."/>
            <person name="Priest M."/>
            <person name="Roberts A."/>
            <person name="Saif S."/>
            <person name="Shea T."/>
            <person name="Shenoy N."/>
            <person name="Sisk P."/>
            <person name="Stolte C."/>
            <person name="Sykes S."/>
            <person name="Wortman J."/>
            <person name="Nusbaum C."/>
            <person name="Birren B."/>
        </authorList>
    </citation>
    <scope>NUCLEOTIDE SEQUENCE [LARGE SCALE GENOMIC DNA]</scope>
    <source>
        <strain evidence="2 3">WAL-18680</strain>
    </source>
</reference>
<dbReference type="PANTHER" id="PTHR34989">
    <property type="entry name" value="PROTEIN HDED"/>
    <property type="match status" value="1"/>
</dbReference>
<feature type="transmembrane region" description="Helical" evidence="1">
    <location>
        <begin position="151"/>
        <end position="173"/>
    </location>
</feature>
<dbReference type="GO" id="GO:0005886">
    <property type="term" value="C:plasma membrane"/>
    <property type="evidence" value="ECO:0007669"/>
    <property type="project" value="TreeGrafter"/>
</dbReference>
<protein>
    <recommendedName>
        <fullName evidence="4">Acid-resistance membrane protein</fullName>
    </recommendedName>
</protein>
<gene>
    <name evidence="2" type="ORF">HMPREF9473_01966</name>
</gene>
<comment type="caution">
    <text evidence="2">The sequence shown here is derived from an EMBL/GenBank/DDBJ whole genome shotgun (WGS) entry which is preliminary data.</text>
</comment>
<proteinExistence type="predicted"/>
<dbReference type="PATRIC" id="fig|742737.3.peg.1992"/>
<dbReference type="PANTHER" id="PTHR34989:SF1">
    <property type="entry name" value="PROTEIN HDED"/>
    <property type="match status" value="1"/>
</dbReference>
<evidence type="ECO:0008006" key="4">
    <source>
        <dbReference type="Google" id="ProtNLM"/>
    </source>
</evidence>
<organism evidence="2 3">
    <name type="scientific">Hungatella hathewayi WAL-18680</name>
    <dbReference type="NCBI Taxonomy" id="742737"/>
    <lineage>
        <taxon>Bacteria</taxon>
        <taxon>Bacillati</taxon>
        <taxon>Bacillota</taxon>
        <taxon>Clostridia</taxon>
        <taxon>Lachnospirales</taxon>
        <taxon>Lachnospiraceae</taxon>
        <taxon>Hungatella</taxon>
    </lineage>
</organism>
<dbReference type="EMBL" id="ADLN01000036">
    <property type="protein sequence ID" value="EHI60092.1"/>
    <property type="molecule type" value="Genomic_DNA"/>
</dbReference>
<evidence type="ECO:0000313" key="3">
    <source>
        <dbReference type="Proteomes" id="UP000005384"/>
    </source>
</evidence>
<dbReference type="InterPro" id="IPR052712">
    <property type="entry name" value="Acid_resist_chaperone_HdeD"/>
</dbReference>
<keyword evidence="3" id="KW-1185">Reference proteome</keyword>
<dbReference type="OrthoDB" id="1938551at2"/>
<feature type="transmembrane region" description="Helical" evidence="1">
    <location>
        <begin position="123"/>
        <end position="145"/>
    </location>
</feature>
<name>G5IEN9_9FIRM</name>
<keyword evidence="1" id="KW-1133">Transmembrane helix</keyword>
<feature type="transmembrane region" description="Helical" evidence="1">
    <location>
        <begin position="92"/>
        <end position="111"/>
    </location>
</feature>
<dbReference type="Pfam" id="PF03729">
    <property type="entry name" value="DUF308"/>
    <property type="match status" value="2"/>
</dbReference>
<keyword evidence="1" id="KW-0472">Membrane</keyword>
<feature type="transmembrane region" description="Helical" evidence="1">
    <location>
        <begin position="32"/>
        <end position="54"/>
    </location>
</feature>
<dbReference type="HOGENOM" id="CLU_091585_7_0_9"/>
<dbReference type="Proteomes" id="UP000005384">
    <property type="component" value="Unassembled WGS sequence"/>
</dbReference>
<dbReference type="InterPro" id="IPR005325">
    <property type="entry name" value="DUF308_memb"/>
</dbReference>
<feature type="transmembrane region" description="Helical" evidence="1">
    <location>
        <begin position="61"/>
        <end position="86"/>
    </location>
</feature>
<feature type="transmembrane region" description="Helical" evidence="1">
    <location>
        <begin position="7"/>
        <end position="26"/>
    </location>
</feature>
<keyword evidence="1" id="KW-0812">Transmembrane</keyword>